<feature type="non-terminal residue" evidence="1">
    <location>
        <position position="88"/>
    </location>
</feature>
<proteinExistence type="predicted"/>
<dbReference type="InParanoid" id="E2AGX3"/>
<dbReference type="AlphaFoldDB" id="E2AGX3"/>
<feature type="non-terminal residue" evidence="1">
    <location>
        <position position="1"/>
    </location>
</feature>
<gene>
    <name evidence="1" type="ORF">EAG_11871</name>
</gene>
<accession>E2AGX3</accession>
<dbReference type="Proteomes" id="UP000000311">
    <property type="component" value="Unassembled WGS sequence"/>
</dbReference>
<protein>
    <submittedName>
        <fullName evidence="1">Uncharacterized protein</fullName>
    </submittedName>
</protein>
<organism evidence="2">
    <name type="scientific">Camponotus floridanus</name>
    <name type="common">Florida carpenter ant</name>
    <dbReference type="NCBI Taxonomy" id="104421"/>
    <lineage>
        <taxon>Eukaryota</taxon>
        <taxon>Metazoa</taxon>
        <taxon>Ecdysozoa</taxon>
        <taxon>Arthropoda</taxon>
        <taxon>Hexapoda</taxon>
        <taxon>Insecta</taxon>
        <taxon>Pterygota</taxon>
        <taxon>Neoptera</taxon>
        <taxon>Endopterygota</taxon>
        <taxon>Hymenoptera</taxon>
        <taxon>Apocrita</taxon>
        <taxon>Aculeata</taxon>
        <taxon>Formicoidea</taxon>
        <taxon>Formicidae</taxon>
        <taxon>Formicinae</taxon>
        <taxon>Camponotus</taxon>
    </lineage>
</organism>
<dbReference type="OMA" id="EWFTISK"/>
<name>E2AGX3_CAMFO</name>
<evidence type="ECO:0000313" key="2">
    <source>
        <dbReference type="Proteomes" id="UP000000311"/>
    </source>
</evidence>
<dbReference type="PANTHER" id="PTHR46585:SF1">
    <property type="entry name" value="CHROMO DOMAIN-CONTAINING PROTEIN"/>
    <property type="match status" value="1"/>
</dbReference>
<reference evidence="1 2" key="1">
    <citation type="journal article" date="2010" name="Science">
        <title>Genomic comparison of the ants Camponotus floridanus and Harpegnathos saltator.</title>
        <authorList>
            <person name="Bonasio R."/>
            <person name="Zhang G."/>
            <person name="Ye C."/>
            <person name="Mutti N.S."/>
            <person name="Fang X."/>
            <person name="Qin N."/>
            <person name="Donahue G."/>
            <person name="Yang P."/>
            <person name="Li Q."/>
            <person name="Li C."/>
            <person name="Zhang P."/>
            <person name="Huang Z."/>
            <person name="Berger S.L."/>
            <person name="Reinberg D."/>
            <person name="Wang J."/>
            <person name="Liebig J."/>
        </authorList>
    </citation>
    <scope>NUCLEOTIDE SEQUENCE [LARGE SCALE GENOMIC DNA]</scope>
    <source>
        <strain evidence="2">C129</strain>
    </source>
</reference>
<dbReference type="PANTHER" id="PTHR46585">
    <property type="entry name" value="INTEGRASE CORE DOMAIN CONTAINING PROTEIN"/>
    <property type="match status" value="1"/>
</dbReference>
<evidence type="ECO:0000313" key="1">
    <source>
        <dbReference type="EMBL" id="EFN67316.1"/>
    </source>
</evidence>
<sequence length="88" mass="10095">KMFTLNGSYKWVNALPGLVSDYNARKHRTIDMRPVNVTPAIAERLLAIVYNRVNTEDPAKFKVGDSVRDSKYKTVFEKGYTPNWTTEV</sequence>
<dbReference type="EMBL" id="GL439425">
    <property type="protein sequence ID" value="EFN67316.1"/>
    <property type="molecule type" value="Genomic_DNA"/>
</dbReference>
<dbReference type="OrthoDB" id="7680611at2759"/>
<keyword evidence="2" id="KW-1185">Reference proteome</keyword>